<gene>
    <name evidence="2" type="ORF">FWK35_00019839</name>
</gene>
<evidence type="ECO:0000256" key="1">
    <source>
        <dbReference type="SAM" id="MobiDB-lite"/>
    </source>
</evidence>
<dbReference type="Proteomes" id="UP000478052">
    <property type="component" value="Unassembled WGS sequence"/>
</dbReference>
<sequence length="283" mass="32061">MEQKDKKGLCFICEDELVGSGIPLKSCRTYIGNVLLTQKIDDLIGEHFVVTVNNEDRLCKDCVALLNDVDKIEVELKLVKNALLLGIKNKYGLSVDADGEIEPIMVEDGVLKADRSKASNPSELEQVKEHQKVPTPPKVLMPRQVPWPQQILRPQLPQQILRPQLAPQLAQRGLRLQPPGKRIRVMLPQNVTTEEQVHMLQSKRQLFNQNDMPTHSNKKVAVEHNIQNTSGIFPVRIRRVVIDCMNILYTIIIPMSTLHTLQLLMDPSTQCLIIIKFAIPNNL</sequence>
<evidence type="ECO:0000313" key="3">
    <source>
        <dbReference type="Proteomes" id="UP000478052"/>
    </source>
</evidence>
<dbReference type="OrthoDB" id="8184392at2759"/>
<dbReference type="EMBL" id="VUJU01005698">
    <property type="protein sequence ID" value="KAF0750507.1"/>
    <property type="molecule type" value="Genomic_DNA"/>
</dbReference>
<name>A0A6G0Y7N9_APHCR</name>
<evidence type="ECO:0000313" key="2">
    <source>
        <dbReference type="EMBL" id="KAF0750507.1"/>
    </source>
</evidence>
<accession>A0A6G0Y7N9</accession>
<keyword evidence="3" id="KW-1185">Reference proteome</keyword>
<reference evidence="2 3" key="1">
    <citation type="submission" date="2019-08" db="EMBL/GenBank/DDBJ databases">
        <title>Whole genome of Aphis craccivora.</title>
        <authorList>
            <person name="Voronova N.V."/>
            <person name="Shulinski R.S."/>
            <person name="Bandarenka Y.V."/>
            <person name="Zhorov D.G."/>
            <person name="Warner D."/>
        </authorList>
    </citation>
    <scope>NUCLEOTIDE SEQUENCE [LARGE SCALE GENOMIC DNA]</scope>
    <source>
        <strain evidence="2">180601</strain>
        <tissue evidence="2">Whole Body</tissue>
    </source>
</reference>
<feature type="region of interest" description="Disordered" evidence="1">
    <location>
        <begin position="117"/>
        <end position="139"/>
    </location>
</feature>
<dbReference type="AlphaFoldDB" id="A0A6G0Y7N9"/>
<proteinExistence type="predicted"/>
<comment type="caution">
    <text evidence="2">The sequence shown here is derived from an EMBL/GenBank/DDBJ whole genome shotgun (WGS) entry which is preliminary data.</text>
</comment>
<organism evidence="2 3">
    <name type="scientific">Aphis craccivora</name>
    <name type="common">Cowpea aphid</name>
    <dbReference type="NCBI Taxonomy" id="307492"/>
    <lineage>
        <taxon>Eukaryota</taxon>
        <taxon>Metazoa</taxon>
        <taxon>Ecdysozoa</taxon>
        <taxon>Arthropoda</taxon>
        <taxon>Hexapoda</taxon>
        <taxon>Insecta</taxon>
        <taxon>Pterygota</taxon>
        <taxon>Neoptera</taxon>
        <taxon>Paraneoptera</taxon>
        <taxon>Hemiptera</taxon>
        <taxon>Sternorrhyncha</taxon>
        <taxon>Aphidomorpha</taxon>
        <taxon>Aphidoidea</taxon>
        <taxon>Aphididae</taxon>
        <taxon>Aphidini</taxon>
        <taxon>Aphis</taxon>
        <taxon>Aphis</taxon>
    </lineage>
</organism>
<protein>
    <submittedName>
        <fullName evidence="2">Uncharacterized protein</fullName>
    </submittedName>
</protein>